<evidence type="ECO:0000256" key="2">
    <source>
        <dbReference type="ARBA" id="ARBA00004922"/>
    </source>
</evidence>
<proteinExistence type="inferred from homology"/>
<protein>
    <recommendedName>
        <fullName evidence="12">Fucosyltransferase</fullName>
        <ecNumber evidence="12">2.4.1.-</ecNumber>
    </recommendedName>
</protein>
<reference evidence="15 16" key="2">
    <citation type="submission" date="2018-11" db="EMBL/GenBank/DDBJ databases">
        <authorList>
            <consortium name="Pathogen Informatics"/>
        </authorList>
    </citation>
    <scope>NUCLEOTIDE SEQUENCE [LARGE SCALE GENOMIC DNA]</scope>
</reference>
<dbReference type="EMBL" id="UYRR01031127">
    <property type="protein sequence ID" value="VDK46341.1"/>
    <property type="molecule type" value="Genomic_DNA"/>
</dbReference>
<accession>A0A0M3JW89</accession>
<evidence type="ECO:0000256" key="12">
    <source>
        <dbReference type="RuleBase" id="RU003832"/>
    </source>
</evidence>
<organism evidence="17">
    <name type="scientific">Anisakis simplex</name>
    <name type="common">Herring worm</name>
    <dbReference type="NCBI Taxonomy" id="6269"/>
    <lineage>
        <taxon>Eukaryota</taxon>
        <taxon>Metazoa</taxon>
        <taxon>Ecdysozoa</taxon>
        <taxon>Nematoda</taxon>
        <taxon>Chromadorea</taxon>
        <taxon>Rhabditida</taxon>
        <taxon>Spirurina</taxon>
        <taxon>Ascaridomorpha</taxon>
        <taxon>Ascaridoidea</taxon>
        <taxon>Anisakidae</taxon>
        <taxon>Anisakis</taxon>
        <taxon>Anisakis simplex complex</taxon>
    </lineage>
</organism>
<evidence type="ECO:0000256" key="8">
    <source>
        <dbReference type="ARBA" id="ARBA00022989"/>
    </source>
</evidence>
<dbReference type="Pfam" id="PF17039">
    <property type="entry name" value="Glyco_tran_10_N"/>
    <property type="match status" value="1"/>
</dbReference>
<keyword evidence="8" id="KW-1133">Transmembrane helix</keyword>
<comment type="pathway">
    <text evidence="2">Protein modification; protein glycosylation.</text>
</comment>
<reference evidence="17" key="1">
    <citation type="submission" date="2017-02" db="UniProtKB">
        <authorList>
            <consortium name="WormBaseParasite"/>
        </authorList>
    </citation>
    <scope>IDENTIFICATION</scope>
</reference>
<evidence type="ECO:0000256" key="7">
    <source>
        <dbReference type="ARBA" id="ARBA00022968"/>
    </source>
</evidence>
<dbReference type="SUPFAM" id="SSF53756">
    <property type="entry name" value="UDP-Glycosyltransferase/glycogen phosphorylase"/>
    <property type="match status" value="1"/>
</dbReference>
<comment type="subcellular location">
    <subcellularLocation>
        <location evidence="1 12">Golgi apparatus</location>
        <location evidence="1 12">Golgi stack membrane</location>
        <topology evidence="1 12">Single-pass type II membrane protein</topology>
    </subcellularLocation>
</comment>
<evidence type="ECO:0000256" key="3">
    <source>
        <dbReference type="ARBA" id="ARBA00008919"/>
    </source>
</evidence>
<dbReference type="InterPro" id="IPR031481">
    <property type="entry name" value="Glyco_tran_10_N"/>
</dbReference>
<dbReference type="OrthoDB" id="427096at2759"/>
<dbReference type="WBParaSite" id="ASIM_0001253901-mRNA-1">
    <property type="protein sequence ID" value="ASIM_0001253901-mRNA-1"/>
    <property type="gene ID" value="ASIM_0001253901"/>
</dbReference>
<keyword evidence="5 12" id="KW-0808">Transferase</keyword>
<evidence type="ECO:0000256" key="10">
    <source>
        <dbReference type="ARBA" id="ARBA00023136"/>
    </source>
</evidence>
<evidence type="ECO:0000256" key="9">
    <source>
        <dbReference type="ARBA" id="ARBA00023034"/>
    </source>
</evidence>
<dbReference type="GO" id="GO:0008417">
    <property type="term" value="F:fucosyltransferase activity"/>
    <property type="evidence" value="ECO:0007669"/>
    <property type="project" value="InterPro"/>
</dbReference>
<dbReference type="InterPro" id="IPR055270">
    <property type="entry name" value="Glyco_tran_10_C"/>
</dbReference>
<dbReference type="GO" id="GO:0032580">
    <property type="term" value="C:Golgi cisterna membrane"/>
    <property type="evidence" value="ECO:0007669"/>
    <property type="project" value="UniProtKB-SubCell"/>
</dbReference>
<feature type="domain" description="Fucosyltransferase C-terminal" evidence="13">
    <location>
        <begin position="194"/>
        <end position="289"/>
    </location>
</feature>
<sequence length="300" mass="35224">MWYGIFRVELRNDFQRVKNRLVSLQPHQQLLLQQEHQSDVISANYYRTDRVLEQLALKPSKLASQPVLIYHHIEDTSINAISGFAEFERNQCLVKNCFLTTFERHQAKAHVVLLSARSSMSSDYHKPHGQVWILQLFESPENTDSLKMFNAKINYTASYRWDSDIVTPYLRWWPSSTLKLPMNNDHNANHARGKTKKVACNNVIPIVMGPPKQFYQRIAPPNSFIHVNDFDGPENLARYLHEIDRNDTMYNSFFEWHRSGAIMDSKFWCRLCAIVQQPPFKYYNDIDSWWHNHSDCASST</sequence>
<name>A0A0M3JW89_ANISI</name>
<dbReference type="InterPro" id="IPR001503">
    <property type="entry name" value="Glyco_trans_10"/>
</dbReference>
<evidence type="ECO:0000256" key="6">
    <source>
        <dbReference type="ARBA" id="ARBA00022692"/>
    </source>
</evidence>
<keyword evidence="6 12" id="KW-0812">Transmembrane</keyword>
<keyword evidence="16" id="KW-1185">Reference proteome</keyword>
<dbReference type="InterPro" id="IPR038577">
    <property type="entry name" value="GT10-like_C_sf"/>
</dbReference>
<dbReference type="Gene3D" id="3.40.50.11660">
    <property type="entry name" value="Glycosyl transferase family 10, C-terminal domain"/>
    <property type="match status" value="1"/>
</dbReference>
<dbReference type="EC" id="2.4.1.-" evidence="12"/>
<evidence type="ECO:0000313" key="17">
    <source>
        <dbReference type="WBParaSite" id="ASIM_0001253901-mRNA-1"/>
    </source>
</evidence>
<dbReference type="PANTHER" id="PTHR48438">
    <property type="entry name" value="ALPHA-(1,3)-FUCOSYLTRANSFERASE C-RELATED"/>
    <property type="match status" value="1"/>
</dbReference>
<evidence type="ECO:0000313" key="15">
    <source>
        <dbReference type="EMBL" id="VDK46341.1"/>
    </source>
</evidence>
<evidence type="ECO:0000259" key="13">
    <source>
        <dbReference type="Pfam" id="PF00852"/>
    </source>
</evidence>
<dbReference type="UniPathway" id="UPA00378"/>
<dbReference type="Pfam" id="PF00852">
    <property type="entry name" value="Glyco_transf_10"/>
    <property type="match status" value="1"/>
</dbReference>
<keyword evidence="9 12" id="KW-0333">Golgi apparatus</keyword>
<dbReference type="Proteomes" id="UP000267096">
    <property type="component" value="Unassembled WGS sequence"/>
</dbReference>
<keyword evidence="11" id="KW-0325">Glycoprotein</keyword>
<evidence type="ECO:0000259" key="14">
    <source>
        <dbReference type="Pfam" id="PF17039"/>
    </source>
</evidence>
<gene>
    <name evidence="15" type="ORF">ASIM_LOCUS12005</name>
</gene>
<evidence type="ECO:0000313" key="16">
    <source>
        <dbReference type="Proteomes" id="UP000267096"/>
    </source>
</evidence>
<evidence type="ECO:0000256" key="4">
    <source>
        <dbReference type="ARBA" id="ARBA00022676"/>
    </source>
</evidence>
<evidence type="ECO:0000256" key="1">
    <source>
        <dbReference type="ARBA" id="ARBA00004447"/>
    </source>
</evidence>
<dbReference type="AlphaFoldDB" id="A0A0M3JW89"/>
<feature type="domain" description="Fucosyltransferase N-terminal" evidence="14">
    <location>
        <begin position="80"/>
        <end position="169"/>
    </location>
</feature>
<dbReference type="PANTHER" id="PTHR48438:SF1">
    <property type="entry name" value="ALPHA-(1,3)-FUCOSYLTRANSFERASE C-RELATED"/>
    <property type="match status" value="1"/>
</dbReference>
<keyword evidence="10" id="KW-0472">Membrane</keyword>
<keyword evidence="4 12" id="KW-0328">Glycosyltransferase</keyword>
<evidence type="ECO:0000256" key="11">
    <source>
        <dbReference type="ARBA" id="ARBA00023180"/>
    </source>
</evidence>
<evidence type="ECO:0000256" key="5">
    <source>
        <dbReference type="ARBA" id="ARBA00022679"/>
    </source>
</evidence>
<comment type="similarity">
    <text evidence="3 12">Belongs to the glycosyltransferase 10 family.</text>
</comment>
<keyword evidence="7" id="KW-0735">Signal-anchor</keyword>